<dbReference type="Proteomes" id="UP000178744">
    <property type="component" value="Unassembled WGS sequence"/>
</dbReference>
<keyword evidence="4 5" id="KW-0472">Membrane</keyword>
<evidence type="ECO:0000256" key="3">
    <source>
        <dbReference type="ARBA" id="ARBA00022989"/>
    </source>
</evidence>
<dbReference type="AlphaFoldDB" id="A0A1G1Z484"/>
<dbReference type="Pfam" id="PF09685">
    <property type="entry name" value="MamF_MmsF"/>
    <property type="match status" value="1"/>
</dbReference>
<feature type="transmembrane region" description="Helical" evidence="5">
    <location>
        <begin position="6"/>
        <end position="24"/>
    </location>
</feature>
<evidence type="ECO:0000256" key="5">
    <source>
        <dbReference type="SAM" id="Phobius"/>
    </source>
</evidence>
<feature type="transmembrane region" description="Helical" evidence="5">
    <location>
        <begin position="58"/>
        <end position="75"/>
    </location>
</feature>
<evidence type="ECO:0000313" key="7">
    <source>
        <dbReference type="Proteomes" id="UP000178744"/>
    </source>
</evidence>
<gene>
    <name evidence="6" type="ORF">A3B23_03825</name>
</gene>
<evidence type="ECO:0000313" key="6">
    <source>
        <dbReference type="EMBL" id="OGY59423.1"/>
    </source>
</evidence>
<comment type="subcellular location">
    <subcellularLocation>
        <location evidence="1">Membrane</location>
        <topology evidence="1">Multi-pass membrane protein</topology>
    </subcellularLocation>
</comment>
<reference evidence="6 7" key="1">
    <citation type="journal article" date="2016" name="Nat. Commun.">
        <title>Thousands of microbial genomes shed light on interconnected biogeochemical processes in an aquifer system.</title>
        <authorList>
            <person name="Anantharaman K."/>
            <person name="Brown C.T."/>
            <person name="Hug L.A."/>
            <person name="Sharon I."/>
            <person name="Castelle C.J."/>
            <person name="Probst A.J."/>
            <person name="Thomas B.C."/>
            <person name="Singh A."/>
            <person name="Wilkins M.J."/>
            <person name="Karaoz U."/>
            <person name="Brodie E.L."/>
            <person name="Williams K.H."/>
            <person name="Hubbard S.S."/>
            <person name="Banfield J.F."/>
        </authorList>
    </citation>
    <scope>NUCLEOTIDE SEQUENCE [LARGE SCALE GENOMIC DNA]</scope>
</reference>
<evidence type="ECO:0000256" key="2">
    <source>
        <dbReference type="ARBA" id="ARBA00022692"/>
    </source>
</evidence>
<dbReference type="InterPro" id="IPR019109">
    <property type="entry name" value="MamF_MmsF"/>
</dbReference>
<organism evidence="6 7">
    <name type="scientific">Candidatus Colwellbacteria bacterium RIFCSPLOWO2_01_FULL_48_10</name>
    <dbReference type="NCBI Taxonomy" id="1797690"/>
    <lineage>
        <taxon>Bacteria</taxon>
        <taxon>Candidatus Colwelliibacteriota</taxon>
    </lineage>
</organism>
<keyword evidence="2 5" id="KW-0812">Transmembrane</keyword>
<evidence type="ECO:0008006" key="8">
    <source>
        <dbReference type="Google" id="ProtNLM"/>
    </source>
</evidence>
<name>A0A1G1Z484_9BACT</name>
<evidence type="ECO:0000256" key="1">
    <source>
        <dbReference type="ARBA" id="ARBA00004141"/>
    </source>
</evidence>
<sequence>MGVLSYLGILVIIPLLVARDDSFVKFHVKQGLVLLIIEIAMWFVVGAFLWQFWMFLQLINLVTLVLSIMGIVNVVQGKEKELPLVGSLARHLPF</sequence>
<evidence type="ECO:0000256" key="4">
    <source>
        <dbReference type="ARBA" id="ARBA00023136"/>
    </source>
</evidence>
<dbReference type="STRING" id="1797690.A3B23_03825"/>
<feature type="transmembrane region" description="Helical" evidence="5">
    <location>
        <begin position="31"/>
        <end position="52"/>
    </location>
</feature>
<comment type="caution">
    <text evidence="6">The sequence shown here is derived from an EMBL/GenBank/DDBJ whole genome shotgun (WGS) entry which is preliminary data.</text>
</comment>
<protein>
    <recommendedName>
        <fullName evidence="8">Chloroplast import component protein (Tic20)</fullName>
    </recommendedName>
</protein>
<accession>A0A1G1Z484</accession>
<keyword evidence="3 5" id="KW-1133">Transmembrane helix</keyword>
<proteinExistence type="predicted"/>
<dbReference type="EMBL" id="MHIY01000024">
    <property type="protein sequence ID" value="OGY59423.1"/>
    <property type="molecule type" value="Genomic_DNA"/>
</dbReference>